<sequence>MITDHVVRVGFVILACLLLATLVLVPAQGVTYYVTMSGSDANPGTEAQPWRTIQKAAATLIAADTVYVKVGTYNEKV</sequence>
<dbReference type="InterPro" id="IPR052052">
    <property type="entry name" value="Polysaccharide_Lyase_9"/>
</dbReference>
<comment type="subcellular location">
    <subcellularLocation>
        <location evidence="2">Secreted</location>
    </subcellularLocation>
</comment>
<comment type="caution">
    <text evidence="10">The sequence shown here is derived from an EMBL/GenBank/DDBJ whole genome shotgun (WGS) entry which is preliminary data.</text>
</comment>
<dbReference type="AlphaFoldDB" id="X1VGW4"/>
<evidence type="ECO:0000256" key="2">
    <source>
        <dbReference type="ARBA" id="ARBA00004613"/>
    </source>
</evidence>
<evidence type="ECO:0000256" key="7">
    <source>
        <dbReference type="ARBA" id="ARBA00023239"/>
    </source>
</evidence>
<dbReference type="PANTHER" id="PTHR40088">
    <property type="entry name" value="PECTATE LYASE (EUROFUNG)"/>
    <property type="match status" value="1"/>
</dbReference>
<comment type="similarity">
    <text evidence="8">Belongs to the polysaccharide lyase 9 family.</text>
</comment>
<dbReference type="GO" id="GO:0046872">
    <property type="term" value="F:metal ion binding"/>
    <property type="evidence" value="ECO:0007669"/>
    <property type="project" value="UniProtKB-KW"/>
</dbReference>
<keyword evidence="7" id="KW-0456">Lyase</keyword>
<dbReference type="Gene3D" id="2.160.20.10">
    <property type="entry name" value="Single-stranded right-handed beta-helix, Pectin lyase-like"/>
    <property type="match status" value="1"/>
</dbReference>
<name>X1VGW4_9ZZZZ</name>
<evidence type="ECO:0000256" key="5">
    <source>
        <dbReference type="ARBA" id="ARBA00022729"/>
    </source>
</evidence>
<evidence type="ECO:0000259" key="9">
    <source>
        <dbReference type="Pfam" id="PF22842"/>
    </source>
</evidence>
<protein>
    <recommendedName>
        <fullName evidence="9">Pel9A-like right handed beta-helix region domain-containing protein</fullName>
    </recommendedName>
</protein>
<evidence type="ECO:0000256" key="6">
    <source>
        <dbReference type="ARBA" id="ARBA00022837"/>
    </source>
</evidence>
<gene>
    <name evidence="10" type="ORF">S12H4_56493</name>
</gene>
<evidence type="ECO:0000256" key="4">
    <source>
        <dbReference type="ARBA" id="ARBA00022723"/>
    </source>
</evidence>
<dbReference type="GO" id="GO:0005576">
    <property type="term" value="C:extracellular region"/>
    <property type="evidence" value="ECO:0007669"/>
    <property type="project" value="UniProtKB-SubCell"/>
</dbReference>
<reference evidence="10" key="1">
    <citation type="journal article" date="2014" name="Front. Microbiol.">
        <title>High frequency of phylogenetically diverse reductive dehalogenase-homologous genes in deep subseafloor sedimentary metagenomes.</title>
        <authorList>
            <person name="Kawai M."/>
            <person name="Futagami T."/>
            <person name="Toyoda A."/>
            <person name="Takaki Y."/>
            <person name="Nishi S."/>
            <person name="Hori S."/>
            <person name="Arai W."/>
            <person name="Tsubouchi T."/>
            <person name="Morono Y."/>
            <person name="Uchiyama I."/>
            <person name="Ito T."/>
            <person name="Fujiyama A."/>
            <person name="Inagaki F."/>
            <person name="Takami H."/>
        </authorList>
    </citation>
    <scope>NUCLEOTIDE SEQUENCE</scope>
    <source>
        <strain evidence="10">Expedition CK06-06</strain>
    </source>
</reference>
<feature type="non-terminal residue" evidence="10">
    <location>
        <position position="77"/>
    </location>
</feature>
<keyword evidence="5" id="KW-0732">Signal</keyword>
<keyword evidence="4" id="KW-0479">Metal-binding</keyword>
<feature type="domain" description="Pel9A-like right handed beta-helix region" evidence="9">
    <location>
        <begin position="27"/>
        <end position="73"/>
    </location>
</feature>
<dbReference type="Pfam" id="PF22842">
    <property type="entry name" value="Pel9A-like_beta_helix"/>
    <property type="match status" value="1"/>
</dbReference>
<dbReference type="EMBL" id="BARW01036391">
    <property type="protein sequence ID" value="GAJ17547.1"/>
    <property type="molecule type" value="Genomic_DNA"/>
</dbReference>
<proteinExistence type="inferred from homology"/>
<evidence type="ECO:0000313" key="10">
    <source>
        <dbReference type="EMBL" id="GAJ17547.1"/>
    </source>
</evidence>
<dbReference type="SUPFAM" id="SSF51126">
    <property type="entry name" value="Pectin lyase-like"/>
    <property type="match status" value="1"/>
</dbReference>
<dbReference type="PANTHER" id="PTHR40088:SF1">
    <property type="entry name" value="PECTATE LYASE PEL9"/>
    <property type="match status" value="1"/>
</dbReference>
<dbReference type="InterPro" id="IPR053868">
    <property type="entry name" value="Pel9A-like_beta_helix"/>
</dbReference>
<dbReference type="GO" id="GO:0016837">
    <property type="term" value="F:carbon-oxygen lyase activity, acting on polysaccharides"/>
    <property type="evidence" value="ECO:0007669"/>
    <property type="project" value="TreeGrafter"/>
</dbReference>
<organism evidence="10">
    <name type="scientific">marine sediment metagenome</name>
    <dbReference type="NCBI Taxonomy" id="412755"/>
    <lineage>
        <taxon>unclassified sequences</taxon>
        <taxon>metagenomes</taxon>
        <taxon>ecological metagenomes</taxon>
    </lineage>
</organism>
<evidence type="ECO:0000256" key="1">
    <source>
        <dbReference type="ARBA" id="ARBA00001913"/>
    </source>
</evidence>
<keyword evidence="6" id="KW-0106">Calcium</keyword>
<dbReference type="InterPro" id="IPR011050">
    <property type="entry name" value="Pectin_lyase_fold/virulence"/>
</dbReference>
<evidence type="ECO:0000256" key="3">
    <source>
        <dbReference type="ARBA" id="ARBA00022525"/>
    </source>
</evidence>
<evidence type="ECO:0000256" key="8">
    <source>
        <dbReference type="ARBA" id="ARBA00038263"/>
    </source>
</evidence>
<keyword evidence="3" id="KW-0964">Secreted</keyword>
<accession>X1VGW4</accession>
<comment type="cofactor">
    <cofactor evidence="1">
        <name>Ca(2+)</name>
        <dbReference type="ChEBI" id="CHEBI:29108"/>
    </cofactor>
</comment>
<dbReference type="InterPro" id="IPR012334">
    <property type="entry name" value="Pectin_lyas_fold"/>
</dbReference>